<dbReference type="PROSITE" id="PS50850">
    <property type="entry name" value="MFS"/>
    <property type="match status" value="1"/>
</dbReference>
<feature type="region of interest" description="Disordered" evidence="7">
    <location>
        <begin position="295"/>
        <end position="318"/>
    </location>
</feature>
<evidence type="ECO:0000313" key="11">
    <source>
        <dbReference type="Proteomes" id="UP000183971"/>
    </source>
</evidence>
<evidence type="ECO:0000256" key="4">
    <source>
        <dbReference type="ARBA" id="ARBA00022989"/>
    </source>
</evidence>
<feature type="transmembrane region" description="Helical" evidence="8">
    <location>
        <begin position="30"/>
        <end position="55"/>
    </location>
</feature>
<keyword evidence="2" id="KW-0813">Transport</keyword>
<feature type="transmembrane region" description="Helical" evidence="8">
    <location>
        <begin position="513"/>
        <end position="531"/>
    </location>
</feature>
<dbReference type="GO" id="GO:0016020">
    <property type="term" value="C:membrane"/>
    <property type="evidence" value="ECO:0007669"/>
    <property type="project" value="UniProtKB-SubCell"/>
</dbReference>
<gene>
    <name evidence="10" type="ORF">FPRO_02498</name>
</gene>
<accession>A0A1L7VAE6</accession>
<feature type="transmembrane region" description="Helical" evidence="8">
    <location>
        <begin position="203"/>
        <end position="225"/>
    </location>
</feature>
<comment type="subcellular location">
    <subcellularLocation>
        <location evidence="1">Membrane</location>
        <topology evidence="1">Multi-pass membrane protein</topology>
    </subcellularLocation>
</comment>
<keyword evidence="3 8" id="KW-0812">Transmembrane</keyword>
<feature type="transmembrane region" description="Helical" evidence="8">
    <location>
        <begin position="482"/>
        <end position="507"/>
    </location>
</feature>
<dbReference type="PANTHER" id="PTHR23504">
    <property type="entry name" value="MAJOR FACILITATOR SUPERFAMILY DOMAIN-CONTAINING PROTEIN 10"/>
    <property type="match status" value="1"/>
</dbReference>
<feature type="transmembrane region" description="Helical" evidence="8">
    <location>
        <begin position="126"/>
        <end position="150"/>
    </location>
</feature>
<organism evidence="10 11">
    <name type="scientific">Fusarium proliferatum (strain ET1)</name>
    <name type="common">Orchid endophyte fungus</name>
    <dbReference type="NCBI Taxonomy" id="1227346"/>
    <lineage>
        <taxon>Eukaryota</taxon>
        <taxon>Fungi</taxon>
        <taxon>Dikarya</taxon>
        <taxon>Ascomycota</taxon>
        <taxon>Pezizomycotina</taxon>
        <taxon>Sordariomycetes</taxon>
        <taxon>Hypocreomycetidae</taxon>
        <taxon>Hypocreales</taxon>
        <taxon>Nectriaceae</taxon>
        <taxon>Fusarium</taxon>
        <taxon>Fusarium fujikuroi species complex</taxon>
    </lineage>
</organism>
<dbReference type="Proteomes" id="UP000183971">
    <property type="component" value="Unassembled WGS sequence"/>
</dbReference>
<dbReference type="CDD" id="cd17330">
    <property type="entry name" value="MFS_SLC46_TetA_like"/>
    <property type="match status" value="1"/>
</dbReference>
<dbReference type="InterPro" id="IPR036259">
    <property type="entry name" value="MFS_trans_sf"/>
</dbReference>
<dbReference type="InterPro" id="IPR011701">
    <property type="entry name" value="MFS"/>
</dbReference>
<dbReference type="RefSeq" id="XP_031077835.1">
    <property type="nucleotide sequence ID" value="XM_031227394.1"/>
</dbReference>
<feature type="transmembrane region" description="Helical" evidence="8">
    <location>
        <begin position="101"/>
        <end position="120"/>
    </location>
</feature>
<keyword evidence="11" id="KW-1185">Reference proteome</keyword>
<dbReference type="SUPFAM" id="SSF103473">
    <property type="entry name" value="MFS general substrate transporter"/>
    <property type="match status" value="1"/>
</dbReference>
<feature type="transmembrane region" description="Helical" evidence="8">
    <location>
        <begin position="162"/>
        <end position="183"/>
    </location>
</feature>
<sequence>MARSRQMTAANREAAGRNERPLPPFPAKQMFVLACCRICEPIAFMSIFPYIYYMIQDFNITDDSNKISVYAGMVTSAFTLAEFSTGVLWGRLSDKIGRKPVLLFGLLGTALSVLVFGFAPSLPVALFARALGGLLNGNIGVLQTTVAELVTVKEHQPRAYTIMPMVWCIGSIVGPMIGGALARPCISYPEIFARGTIWDRYPYLLPNLFSAATVFFGVIIGLLFLDETHAEKKSQRDRGREIGDYLASWFGGVASCNGRGRSPEKQALLDGKQNVQYLSTSVRPGSAHSDEALPAYRSQENSPRLAPQPDTQSLNEAPLEPIVVRKSKTFTKPVIMNIISYGILAFHTMTFDQLFPVFLSTKRPEHPVHDLPFKFTDGFGLETKMIGVIMSVQGLYSLFSNYLIVPPVTRRLGSLRLFRILAFSYFALYLVTPYLVLLPDSMRMPAIYLLVIWKCTFSTMAYPSNAILLANSAPSKQVLGTINGIAASTASLCRALGPTLSGLLYSWGLQTGYSGLAWWFSGLITIVGAYLSSQITEGGPQDDVLPEEDPLLDEGLFTDYDEEESV</sequence>
<evidence type="ECO:0000259" key="9">
    <source>
        <dbReference type="PROSITE" id="PS50850"/>
    </source>
</evidence>
<evidence type="ECO:0000256" key="8">
    <source>
        <dbReference type="SAM" id="Phobius"/>
    </source>
</evidence>
<dbReference type="GO" id="GO:0022857">
    <property type="term" value="F:transmembrane transporter activity"/>
    <property type="evidence" value="ECO:0007669"/>
    <property type="project" value="InterPro"/>
</dbReference>
<keyword evidence="6" id="KW-0325">Glycoprotein</keyword>
<feature type="transmembrane region" description="Helical" evidence="8">
    <location>
        <begin position="417"/>
        <end position="435"/>
    </location>
</feature>
<dbReference type="EMBL" id="FJOF01000002">
    <property type="protein sequence ID" value="CZR37242.1"/>
    <property type="molecule type" value="Genomic_DNA"/>
</dbReference>
<dbReference type="InterPro" id="IPR020846">
    <property type="entry name" value="MFS_dom"/>
</dbReference>
<dbReference type="GeneID" id="42047383"/>
<feature type="region of interest" description="Disordered" evidence="7">
    <location>
        <begin position="1"/>
        <end position="21"/>
    </location>
</feature>
<proteinExistence type="predicted"/>
<reference evidence="11" key="1">
    <citation type="journal article" date="2016" name="Genome Biol. Evol.">
        <title>Comparative 'omics' of the Fusarium fujikuroi species complex highlights differences in genetic potential and metabolite synthesis.</title>
        <authorList>
            <person name="Niehaus E.-M."/>
            <person name="Muensterkoetter M."/>
            <person name="Proctor R.H."/>
            <person name="Brown D.W."/>
            <person name="Sharon A."/>
            <person name="Idan Y."/>
            <person name="Oren-Young L."/>
            <person name="Sieber C.M."/>
            <person name="Novak O."/>
            <person name="Pencik A."/>
            <person name="Tarkowska D."/>
            <person name="Hromadova K."/>
            <person name="Freeman S."/>
            <person name="Maymon M."/>
            <person name="Elazar M."/>
            <person name="Youssef S.A."/>
            <person name="El-Shabrawy E.S.M."/>
            <person name="Shalaby A.B.A."/>
            <person name="Houterman P."/>
            <person name="Brock N.L."/>
            <person name="Burkhardt I."/>
            <person name="Tsavkelova E.A."/>
            <person name="Dickschat J.S."/>
            <person name="Galuszka P."/>
            <person name="Gueldener U."/>
            <person name="Tudzynski B."/>
        </authorList>
    </citation>
    <scope>NUCLEOTIDE SEQUENCE [LARGE SCALE GENOMIC DNA]</scope>
    <source>
        <strain evidence="11">ET1</strain>
    </source>
</reference>
<evidence type="ECO:0000256" key="1">
    <source>
        <dbReference type="ARBA" id="ARBA00004141"/>
    </source>
</evidence>
<evidence type="ECO:0000256" key="7">
    <source>
        <dbReference type="SAM" id="MobiDB-lite"/>
    </source>
</evidence>
<evidence type="ECO:0000313" key="10">
    <source>
        <dbReference type="EMBL" id="CZR37242.1"/>
    </source>
</evidence>
<evidence type="ECO:0000256" key="2">
    <source>
        <dbReference type="ARBA" id="ARBA00022448"/>
    </source>
</evidence>
<feature type="domain" description="Major facilitator superfamily (MFS) profile" evidence="9">
    <location>
        <begin position="29"/>
        <end position="540"/>
    </location>
</feature>
<feature type="transmembrane region" description="Helical" evidence="8">
    <location>
        <begin position="447"/>
        <end position="470"/>
    </location>
</feature>
<dbReference type="VEuPathDB" id="FungiDB:FPRO_02498"/>
<name>A0A1L7VAE6_FUSPR</name>
<keyword evidence="4 8" id="KW-1133">Transmembrane helix</keyword>
<protein>
    <submittedName>
        <fullName evidence="10">Related to E.coli tetracycline resistance protein TCR1</fullName>
    </submittedName>
</protein>
<dbReference type="Gene3D" id="1.20.1250.20">
    <property type="entry name" value="MFS general substrate transporter like domains"/>
    <property type="match status" value="1"/>
</dbReference>
<comment type="caution">
    <text evidence="10">The sequence shown here is derived from an EMBL/GenBank/DDBJ whole genome shotgun (WGS) entry which is preliminary data.</text>
</comment>
<evidence type="ECO:0000256" key="3">
    <source>
        <dbReference type="ARBA" id="ARBA00022692"/>
    </source>
</evidence>
<feature type="transmembrane region" description="Helical" evidence="8">
    <location>
        <begin position="67"/>
        <end position="89"/>
    </location>
</feature>
<dbReference type="AlphaFoldDB" id="A0A1L7VAE6"/>
<keyword evidence="5 8" id="KW-0472">Membrane</keyword>
<evidence type="ECO:0000256" key="5">
    <source>
        <dbReference type="ARBA" id="ARBA00023136"/>
    </source>
</evidence>
<dbReference type="PANTHER" id="PTHR23504:SF15">
    <property type="entry name" value="MAJOR FACILITATOR SUPERFAMILY (MFS) PROFILE DOMAIN-CONTAINING PROTEIN"/>
    <property type="match status" value="1"/>
</dbReference>
<feature type="transmembrane region" description="Helical" evidence="8">
    <location>
        <begin position="334"/>
        <end position="355"/>
    </location>
</feature>
<evidence type="ECO:0000256" key="6">
    <source>
        <dbReference type="ARBA" id="ARBA00023180"/>
    </source>
</evidence>
<dbReference type="Pfam" id="PF07690">
    <property type="entry name" value="MFS_1"/>
    <property type="match status" value="1"/>
</dbReference>
<feature type="transmembrane region" description="Helical" evidence="8">
    <location>
        <begin position="385"/>
        <end position="405"/>
    </location>
</feature>